<accession>A0A8T0CL02</accession>
<comment type="caution">
    <text evidence="1">The sequence shown here is derived from an EMBL/GenBank/DDBJ whole genome shotgun (WGS) entry which is preliminary data.</text>
</comment>
<evidence type="ECO:0000313" key="1">
    <source>
        <dbReference type="EMBL" id="KAF7847472.1"/>
    </source>
</evidence>
<dbReference type="Proteomes" id="UP000806378">
    <property type="component" value="Unassembled WGS sequence"/>
</dbReference>
<dbReference type="Gene3D" id="2.40.70.10">
    <property type="entry name" value="Acid Proteases"/>
    <property type="match status" value="1"/>
</dbReference>
<dbReference type="AlphaFoldDB" id="A0A8T0CL02"/>
<gene>
    <name evidence="1" type="ORF">BT93_L2936</name>
</gene>
<dbReference type="InterPro" id="IPR021109">
    <property type="entry name" value="Peptidase_aspartic_dom_sf"/>
</dbReference>
<name>A0A8T0CL02_CORYI</name>
<proteinExistence type="predicted"/>
<protein>
    <submittedName>
        <fullName evidence="1">Uncharacterized protein</fullName>
    </submittedName>
</protein>
<dbReference type="Gramene" id="rna-gnl|WGS:JABURB|Cocit.L2936.1">
    <property type="protein sequence ID" value="cds-KAF7847472.1"/>
    <property type="gene ID" value="gene-BT93_L2936"/>
</dbReference>
<evidence type="ECO:0000313" key="2">
    <source>
        <dbReference type="Proteomes" id="UP000806378"/>
    </source>
</evidence>
<keyword evidence="2" id="KW-1185">Reference proteome</keyword>
<reference evidence="1" key="1">
    <citation type="submission" date="2020-05" db="EMBL/GenBank/DDBJ databases">
        <title>WGS assembly of Corymbia citriodora subspecies variegata.</title>
        <authorList>
            <person name="Barry K."/>
            <person name="Hundley H."/>
            <person name="Shu S."/>
            <person name="Jenkins J."/>
            <person name="Grimwood J."/>
            <person name="Baten A."/>
        </authorList>
    </citation>
    <scope>NUCLEOTIDE SEQUENCE</scope>
    <source>
        <strain evidence="1">CV2-018</strain>
    </source>
</reference>
<sequence>MMEFEKVPIHNVKHLRALNILARINDRPMSKVLVDGSSILNPIPYKYFKKLGRMNNEIILSKFQLANFTVEVNETKNLNIVDLTVGFKTLKTSFEVIKANGLYNLLLERDWIHANQCILLTLHQMLVF</sequence>
<dbReference type="EMBL" id="MU090784">
    <property type="protein sequence ID" value="KAF7847472.1"/>
    <property type="molecule type" value="Genomic_DNA"/>
</dbReference>
<dbReference type="PANTHER" id="PTHR33240">
    <property type="entry name" value="OS08G0508500 PROTEIN"/>
    <property type="match status" value="1"/>
</dbReference>
<organism evidence="1 2">
    <name type="scientific">Corymbia citriodora subsp. variegata</name>
    <dbReference type="NCBI Taxonomy" id="360336"/>
    <lineage>
        <taxon>Eukaryota</taxon>
        <taxon>Viridiplantae</taxon>
        <taxon>Streptophyta</taxon>
        <taxon>Embryophyta</taxon>
        <taxon>Tracheophyta</taxon>
        <taxon>Spermatophyta</taxon>
        <taxon>Magnoliopsida</taxon>
        <taxon>eudicotyledons</taxon>
        <taxon>Gunneridae</taxon>
        <taxon>Pentapetalae</taxon>
        <taxon>rosids</taxon>
        <taxon>malvids</taxon>
        <taxon>Myrtales</taxon>
        <taxon>Myrtaceae</taxon>
        <taxon>Myrtoideae</taxon>
        <taxon>Eucalypteae</taxon>
        <taxon>Corymbia</taxon>
    </lineage>
</organism>
<dbReference type="PANTHER" id="PTHR33240:SF15">
    <property type="entry name" value="GAG-PRO-LIKE PROTEIN"/>
    <property type="match status" value="1"/>
</dbReference>
<dbReference type="OrthoDB" id="2919534at2759"/>